<reference evidence="1 2" key="1">
    <citation type="journal article" date="2019" name="Nat. Ecol. Evol.">
        <title>Megaphylogeny resolves global patterns of mushroom evolution.</title>
        <authorList>
            <person name="Varga T."/>
            <person name="Krizsan K."/>
            <person name="Foldi C."/>
            <person name="Dima B."/>
            <person name="Sanchez-Garcia M."/>
            <person name="Sanchez-Ramirez S."/>
            <person name="Szollosi G.J."/>
            <person name="Szarkandi J.G."/>
            <person name="Papp V."/>
            <person name="Albert L."/>
            <person name="Andreopoulos W."/>
            <person name="Angelini C."/>
            <person name="Antonin V."/>
            <person name="Barry K.W."/>
            <person name="Bougher N.L."/>
            <person name="Buchanan P."/>
            <person name="Buyck B."/>
            <person name="Bense V."/>
            <person name="Catcheside P."/>
            <person name="Chovatia M."/>
            <person name="Cooper J."/>
            <person name="Damon W."/>
            <person name="Desjardin D."/>
            <person name="Finy P."/>
            <person name="Geml J."/>
            <person name="Haridas S."/>
            <person name="Hughes K."/>
            <person name="Justo A."/>
            <person name="Karasinski D."/>
            <person name="Kautmanova I."/>
            <person name="Kiss B."/>
            <person name="Kocsube S."/>
            <person name="Kotiranta H."/>
            <person name="LaButti K.M."/>
            <person name="Lechner B.E."/>
            <person name="Liimatainen K."/>
            <person name="Lipzen A."/>
            <person name="Lukacs Z."/>
            <person name="Mihaltcheva S."/>
            <person name="Morgado L.N."/>
            <person name="Niskanen T."/>
            <person name="Noordeloos M.E."/>
            <person name="Ohm R.A."/>
            <person name="Ortiz-Santana B."/>
            <person name="Ovrebo C."/>
            <person name="Racz N."/>
            <person name="Riley R."/>
            <person name="Savchenko A."/>
            <person name="Shiryaev A."/>
            <person name="Soop K."/>
            <person name="Spirin V."/>
            <person name="Szebenyi C."/>
            <person name="Tomsovsky M."/>
            <person name="Tulloss R.E."/>
            <person name="Uehling J."/>
            <person name="Grigoriev I.V."/>
            <person name="Vagvolgyi C."/>
            <person name="Papp T."/>
            <person name="Martin F.M."/>
            <person name="Miettinen O."/>
            <person name="Hibbett D.S."/>
            <person name="Nagy L.G."/>
        </authorList>
    </citation>
    <scope>NUCLEOTIDE SEQUENCE [LARGE SCALE GENOMIC DNA]</scope>
    <source>
        <strain evidence="1 2">NL-1719</strain>
    </source>
</reference>
<organism evidence="1 2">
    <name type="scientific">Pluteus cervinus</name>
    <dbReference type="NCBI Taxonomy" id="181527"/>
    <lineage>
        <taxon>Eukaryota</taxon>
        <taxon>Fungi</taxon>
        <taxon>Dikarya</taxon>
        <taxon>Basidiomycota</taxon>
        <taxon>Agaricomycotina</taxon>
        <taxon>Agaricomycetes</taxon>
        <taxon>Agaricomycetidae</taxon>
        <taxon>Agaricales</taxon>
        <taxon>Pluteineae</taxon>
        <taxon>Pluteaceae</taxon>
        <taxon>Pluteus</taxon>
    </lineage>
</organism>
<dbReference type="Proteomes" id="UP000308600">
    <property type="component" value="Unassembled WGS sequence"/>
</dbReference>
<evidence type="ECO:0000313" key="2">
    <source>
        <dbReference type="Proteomes" id="UP000308600"/>
    </source>
</evidence>
<protein>
    <submittedName>
        <fullName evidence="1">Uncharacterized protein</fullName>
    </submittedName>
</protein>
<accession>A0ACD3AH28</accession>
<evidence type="ECO:0000313" key="1">
    <source>
        <dbReference type="EMBL" id="TFK64914.1"/>
    </source>
</evidence>
<keyword evidence="2" id="KW-1185">Reference proteome</keyword>
<sequence>MTKRVHFAPTNTVYSPIPATPSPALSNASLPSTDSPGPSTPPLTQAMPTSYPPVEPSVDPDPIPSPIQVHFILAYSPNSDPAVVYDVSLPPTYITDQFPVHVLSEPATNPPLASLIITNSLLQWNIIVNPLSPRSNVVTVMDVLTAVYHELRPCIRLMEYEALTARKLVDAAYYARCGRLADPDARRLEQKKGVKRVDTLKGKTRFLGLAGTLKGPNIWELFVA</sequence>
<proteinExistence type="predicted"/>
<name>A0ACD3AH28_9AGAR</name>
<dbReference type="EMBL" id="ML208456">
    <property type="protein sequence ID" value="TFK64914.1"/>
    <property type="molecule type" value="Genomic_DNA"/>
</dbReference>
<gene>
    <name evidence="1" type="ORF">BDN72DRAFT_801719</name>
</gene>